<evidence type="ECO:0000313" key="10">
    <source>
        <dbReference type="EMBL" id="MDR7380305.1"/>
    </source>
</evidence>
<evidence type="ECO:0000259" key="9">
    <source>
        <dbReference type="PROSITE" id="PS50893"/>
    </source>
</evidence>
<keyword evidence="2" id="KW-1003">Cell membrane</keyword>
<keyword evidence="1" id="KW-0813">Transport</keyword>
<dbReference type="EMBL" id="JAVDXT010000007">
    <property type="protein sequence ID" value="MDR7380305.1"/>
    <property type="molecule type" value="Genomic_DNA"/>
</dbReference>
<keyword evidence="11" id="KW-1185">Reference proteome</keyword>
<keyword evidence="3" id="KW-0410">Iron transport</keyword>
<evidence type="ECO:0000256" key="3">
    <source>
        <dbReference type="ARBA" id="ARBA00022496"/>
    </source>
</evidence>
<accession>A0ABU2CG38</accession>
<dbReference type="Proteomes" id="UP001180487">
    <property type="component" value="Unassembled WGS sequence"/>
</dbReference>
<keyword evidence="8" id="KW-0472">Membrane</keyword>
<evidence type="ECO:0000256" key="6">
    <source>
        <dbReference type="ARBA" id="ARBA00023004"/>
    </source>
</evidence>
<reference evidence="10 11" key="1">
    <citation type="submission" date="2023-07" db="EMBL/GenBank/DDBJ databases">
        <title>Sorghum-associated microbial communities from plants grown in Nebraska, USA.</title>
        <authorList>
            <person name="Schachtman D."/>
        </authorList>
    </citation>
    <scope>NUCLEOTIDE SEQUENCE [LARGE SCALE GENOMIC DNA]</scope>
    <source>
        <strain evidence="10 11">BE313</strain>
    </source>
</reference>
<evidence type="ECO:0000256" key="4">
    <source>
        <dbReference type="ARBA" id="ARBA00022741"/>
    </source>
</evidence>
<evidence type="ECO:0000256" key="7">
    <source>
        <dbReference type="ARBA" id="ARBA00023065"/>
    </source>
</evidence>
<evidence type="ECO:0000256" key="8">
    <source>
        <dbReference type="ARBA" id="ARBA00023136"/>
    </source>
</evidence>
<dbReference type="SMART" id="SM00382">
    <property type="entry name" value="AAA"/>
    <property type="match status" value="1"/>
</dbReference>
<name>A0ABU2CG38_9BURK</name>
<organism evidence="10 11">
    <name type="scientific">Rhodoferax ferrireducens</name>
    <dbReference type="NCBI Taxonomy" id="192843"/>
    <lineage>
        <taxon>Bacteria</taxon>
        <taxon>Pseudomonadati</taxon>
        <taxon>Pseudomonadota</taxon>
        <taxon>Betaproteobacteria</taxon>
        <taxon>Burkholderiales</taxon>
        <taxon>Comamonadaceae</taxon>
        <taxon>Rhodoferax</taxon>
    </lineage>
</organism>
<dbReference type="InterPro" id="IPR017871">
    <property type="entry name" value="ABC_transporter-like_CS"/>
</dbReference>
<evidence type="ECO:0000256" key="5">
    <source>
        <dbReference type="ARBA" id="ARBA00022840"/>
    </source>
</evidence>
<dbReference type="InterPro" id="IPR050093">
    <property type="entry name" value="ABC_SmlMolc_Importer"/>
</dbReference>
<protein>
    <submittedName>
        <fullName evidence="10">Iron(III) transport system ATP-binding protein</fullName>
    </submittedName>
</protein>
<dbReference type="PANTHER" id="PTHR42781">
    <property type="entry name" value="SPERMIDINE/PUTRESCINE IMPORT ATP-BINDING PROTEIN POTA"/>
    <property type="match status" value="1"/>
</dbReference>
<keyword evidence="6" id="KW-0408">Iron</keyword>
<comment type="caution">
    <text evidence="10">The sequence shown here is derived from an EMBL/GenBank/DDBJ whole genome shotgun (WGS) entry which is preliminary data.</text>
</comment>
<gene>
    <name evidence="10" type="ORF">J2X19_005007</name>
</gene>
<dbReference type="PANTHER" id="PTHR42781:SF4">
    <property type="entry name" value="SPERMIDINE_PUTRESCINE IMPORT ATP-BINDING PROTEIN POTA"/>
    <property type="match status" value="1"/>
</dbReference>
<dbReference type="GO" id="GO:0005524">
    <property type="term" value="F:ATP binding"/>
    <property type="evidence" value="ECO:0007669"/>
    <property type="project" value="UniProtKB-KW"/>
</dbReference>
<feature type="domain" description="ABC transporter" evidence="9">
    <location>
        <begin position="4"/>
        <end position="236"/>
    </location>
</feature>
<dbReference type="InterPro" id="IPR003593">
    <property type="entry name" value="AAA+_ATPase"/>
</dbReference>
<dbReference type="InterPro" id="IPR003439">
    <property type="entry name" value="ABC_transporter-like_ATP-bd"/>
</dbReference>
<evidence type="ECO:0000256" key="1">
    <source>
        <dbReference type="ARBA" id="ARBA00022448"/>
    </source>
</evidence>
<keyword evidence="5 10" id="KW-0067">ATP-binding</keyword>
<evidence type="ECO:0000256" key="2">
    <source>
        <dbReference type="ARBA" id="ARBA00022475"/>
    </source>
</evidence>
<dbReference type="SUPFAM" id="SSF52540">
    <property type="entry name" value="P-loop containing nucleoside triphosphate hydrolases"/>
    <property type="match status" value="1"/>
</dbReference>
<dbReference type="Pfam" id="PF00005">
    <property type="entry name" value="ABC_tran"/>
    <property type="match status" value="1"/>
</dbReference>
<proteinExistence type="predicted"/>
<sequence>MSFLELHAVRKSYGPMLALAGVDLHVPAGSRTAIVGPSGSGKTTLLRIIAGFEAPDVGRVTLGGQVLANGPDSIPAHRRGIGFVPQEGALFPHLSVADNVGFGLARNDPKRSQRIHELMQMVALDPAMLTRRPHELSGGQQQRVALARALAQSPRLMLLDEPFSALDTGLRASTRKAVAQLLGAAGITTILVTHDQAEALSFADQVAVMRAGQLAQVGPPHALYLRPSDPATAQFLGETIVLPAQLAQGWATCALGVVAADDAQRRGAAQIMLRPEQLQLTQVPAEPLDLDAEASYGVVEDIDFGGALCGLTVRLLGEAQAGTAPLLVRTPAIHIPPLGATVQITVMGQAHVFVESVTV</sequence>
<dbReference type="InterPro" id="IPR027417">
    <property type="entry name" value="P-loop_NTPase"/>
</dbReference>
<dbReference type="Gene3D" id="2.40.50.450">
    <property type="match status" value="1"/>
</dbReference>
<dbReference type="PROSITE" id="PS50893">
    <property type="entry name" value="ABC_TRANSPORTER_2"/>
    <property type="match status" value="1"/>
</dbReference>
<keyword evidence="4" id="KW-0547">Nucleotide-binding</keyword>
<dbReference type="Gene3D" id="3.40.50.300">
    <property type="entry name" value="P-loop containing nucleotide triphosphate hydrolases"/>
    <property type="match status" value="1"/>
</dbReference>
<dbReference type="InterPro" id="IPR015853">
    <property type="entry name" value="ABC_transpr_FbpC"/>
</dbReference>
<keyword evidence="7" id="KW-0406">Ion transport</keyword>
<dbReference type="RefSeq" id="WP_310377152.1">
    <property type="nucleotide sequence ID" value="NZ_JAVDXT010000007.1"/>
</dbReference>
<dbReference type="CDD" id="cd03259">
    <property type="entry name" value="ABC_Carb_Solutes_like"/>
    <property type="match status" value="1"/>
</dbReference>
<evidence type="ECO:0000313" key="11">
    <source>
        <dbReference type="Proteomes" id="UP001180487"/>
    </source>
</evidence>
<dbReference type="PROSITE" id="PS00211">
    <property type="entry name" value="ABC_TRANSPORTER_1"/>
    <property type="match status" value="1"/>
</dbReference>